<sequence>MRTSNRNKLVDSTKEKYERPQIKTVQVKMENGIAADSATTKPNNSVSTEWQQMPEASADLDW</sequence>
<dbReference type="Proteomes" id="UP001500167">
    <property type="component" value="Unassembled WGS sequence"/>
</dbReference>
<organism evidence="2 3">
    <name type="scientific">Sphingobacterium ginsenosidimutans</name>
    <dbReference type="NCBI Taxonomy" id="687845"/>
    <lineage>
        <taxon>Bacteria</taxon>
        <taxon>Pseudomonadati</taxon>
        <taxon>Bacteroidota</taxon>
        <taxon>Sphingobacteriia</taxon>
        <taxon>Sphingobacteriales</taxon>
        <taxon>Sphingobacteriaceae</taxon>
        <taxon>Sphingobacterium</taxon>
    </lineage>
</organism>
<feature type="compositionally biased region" description="Polar residues" evidence="1">
    <location>
        <begin position="37"/>
        <end position="51"/>
    </location>
</feature>
<dbReference type="RefSeq" id="WP_257090955.1">
    <property type="nucleotide sequence ID" value="NZ_BAAAZK010000007.1"/>
</dbReference>
<dbReference type="EMBL" id="BAAAZK010000007">
    <property type="protein sequence ID" value="GAA4179555.1"/>
    <property type="molecule type" value="Genomic_DNA"/>
</dbReference>
<feature type="region of interest" description="Disordered" evidence="1">
    <location>
        <begin position="30"/>
        <end position="62"/>
    </location>
</feature>
<gene>
    <name evidence="2" type="ORF">GCM10022218_32310</name>
</gene>
<name>A0ABP8A7U8_9SPHI</name>
<reference evidence="3" key="1">
    <citation type="journal article" date="2019" name="Int. J. Syst. Evol. Microbiol.">
        <title>The Global Catalogue of Microorganisms (GCM) 10K type strain sequencing project: providing services to taxonomists for standard genome sequencing and annotation.</title>
        <authorList>
            <consortium name="The Broad Institute Genomics Platform"/>
            <consortium name="The Broad Institute Genome Sequencing Center for Infectious Disease"/>
            <person name="Wu L."/>
            <person name="Ma J."/>
        </authorList>
    </citation>
    <scope>NUCLEOTIDE SEQUENCE [LARGE SCALE GENOMIC DNA]</scope>
    <source>
        <strain evidence="3">JCM 16722</strain>
    </source>
</reference>
<keyword evidence="3" id="KW-1185">Reference proteome</keyword>
<proteinExistence type="predicted"/>
<evidence type="ECO:0000313" key="2">
    <source>
        <dbReference type="EMBL" id="GAA4179555.1"/>
    </source>
</evidence>
<feature type="compositionally biased region" description="Basic and acidic residues" evidence="1">
    <location>
        <begin position="8"/>
        <end position="20"/>
    </location>
</feature>
<comment type="caution">
    <text evidence="2">The sequence shown here is derived from an EMBL/GenBank/DDBJ whole genome shotgun (WGS) entry which is preliminary data.</text>
</comment>
<accession>A0ABP8A7U8</accession>
<evidence type="ECO:0000256" key="1">
    <source>
        <dbReference type="SAM" id="MobiDB-lite"/>
    </source>
</evidence>
<evidence type="ECO:0000313" key="3">
    <source>
        <dbReference type="Proteomes" id="UP001500167"/>
    </source>
</evidence>
<feature type="region of interest" description="Disordered" evidence="1">
    <location>
        <begin position="1"/>
        <end position="20"/>
    </location>
</feature>
<protein>
    <submittedName>
        <fullName evidence="2">Uncharacterized protein</fullName>
    </submittedName>
</protein>